<dbReference type="EMBL" id="GG685476">
    <property type="protein sequence ID" value="EEQ99661.1"/>
    <property type="molecule type" value="Genomic_DNA"/>
</dbReference>
<evidence type="ECO:0008006" key="5">
    <source>
        <dbReference type="Google" id="ProtNLM"/>
    </source>
</evidence>
<dbReference type="InParanoid" id="C5LUC8"/>
<evidence type="ECO:0000256" key="1">
    <source>
        <dbReference type="SAM" id="MobiDB-lite"/>
    </source>
</evidence>
<feature type="compositionally biased region" description="Polar residues" evidence="1">
    <location>
        <begin position="50"/>
        <end position="75"/>
    </location>
</feature>
<evidence type="ECO:0000313" key="4">
    <source>
        <dbReference type="Proteomes" id="UP000007800"/>
    </source>
</evidence>
<protein>
    <recommendedName>
        <fullName evidence="5">Merozoite surface protein 2</fullName>
    </recommendedName>
</protein>
<name>C5LUC8_PERM5</name>
<feature type="signal peptide" evidence="2">
    <location>
        <begin position="1"/>
        <end position="23"/>
    </location>
</feature>
<feature type="chain" id="PRO_5002952551" description="Merozoite surface protein 2" evidence="2">
    <location>
        <begin position="24"/>
        <end position="218"/>
    </location>
</feature>
<accession>C5LUC8</accession>
<feature type="region of interest" description="Disordered" evidence="1">
    <location>
        <begin position="32"/>
        <end position="75"/>
    </location>
</feature>
<gene>
    <name evidence="3" type="ORF">Pmar_PMAR010925</name>
</gene>
<dbReference type="RefSeq" id="XP_002766944.1">
    <property type="nucleotide sequence ID" value="XM_002766898.1"/>
</dbReference>
<keyword evidence="2" id="KW-0732">Signal</keyword>
<evidence type="ECO:0000256" key="2">
    <source>
        <dbReference type="SAM" id="SignalP"/>
    </source>
</evidence>
<dbReference type="GeneID" id="9051501"/>
<proteinExistence type="predicted"/>
<sequence length="218" mass="22381">MKFFKSFAVSAAYLIALSGAVDSNGTVVTTPAGNDNAATSSPAMTTAPSQQGSPNGPTSSVTTGASSNGTQTGTTPLPAGDVAACPTGWCLDYQFNPGNNTCITPDPVKLMDCWEDYCAEEEPGGYCLVWEPDSGRVCHGGLKKCYCPDYQTKTMKYYPPSQMPDGWSAAQQCVYEGATGTTKAPAPPPVVPASNGVRTAISIAGGAALGTLVIGNVF</sequence>
<evidence type="ECO:0000313" key="3">
    <source>
        <dbReference type="EMBL" id="EEQ99661.1"/>
    </source>
</evidence>
<organism evidence="4">
    <name type="scientific">Perkinsus marinus (strain ATCC 50983 / TXsc)</name>
    <dbReference type="NCBI Taxonomy" id="423536"/>
    <lineage>
        <taxon>Eukaryota</taxon>
        <taxon>Sar</taxon>
        <taxon>Alveolata</taxon>
        <taxon>Perkinsozoa</taxon>
        <taxon>Perkinsea</taxon>
        <taxon>Perkinsida</taxon>
        <taxon>Perkinsidae</taxon>
        <taxon>Perkinsus</taxon>
    </lineage>
</organism>
<reference evidence="3 4" key="1">
    <citation type="submission" date="2008-07" db="EMBL/GenBank/DDBJ databases">
        <authorList>
            <person name="El-Sayed N."/>
            <person name="Caler E."/>
            <person name="Inman J."/>
            <person name="Amedeo P."/>
            <person name="Hass B."/>
            <person name="Wortman J."/>
        </authorList>
    </citation>
    <scope>NUCLEOTIDE SEQUENCE [LARGE SCALE GENOMIC DNA]</scope>
    <source>
        <strain evidence="4">ATCC 50983 / TXsc</strain>
    </source>
</reference>
<dbReference type="AlphaFoldDB" id="C5LUC8"/>
<keyword evidence="4" id="KW-1185">Reference proteome</keyword>
<feature type="compositionally biased region" description="Low complexity" evidence="1">
    <location>
        <begin position="37"/>
        <end position="49"/>
    </location>
</feature>
<dbReference type="Proteomes" id="UP000007800">
    <property type="component" value="Unassembled WGS sequence"/>
</dbReference>